<keyword evidence="2 5" id="KW-0489">Methyltransferase</keyword>
<gene>
    <name evidence="5" type="ORF">KO481_00205</name>
</gene>
<dbReference type="GO" id="GO:0008168">
    <property type="term" value="F:methyltransferase activity"/>
    <property type="evidence" value="ECO:0007669"/>
    <property type="project" value="UniProtKB-KW"/>
</dbReference>
<evidence type="ECO:0000256" key="1">
    <source>
        <dbReference type="ARBA" id="ARBA00008361"/>
    </source>
</evidence>
<keyword evidence="3" id="KW-0808">Transferase</keyword>
<feature type="domain" description="Methyltransferase type 11" evidence="4">
    <location>
        <begin position="76"/>
        <end position="165"/>
    </location>
</feature>
<dbReference type="CDD" id="cd02440">
    <property type="entry name" value="AdoMet_MTases"/>
    <property type="match status" value="1"/>
</dbReference>
<dbReference type="InterPro" id="IPR013216">
    <property type="entry name" value="Methyltransf_11"/>
</dbReference>
<organism evidence="5 6">
    <name type="scientific">Nocardia albiluteola</name>
    <dbReference type="NCBI Taxonomy" id="2842303"/>
    <lineage>
        <taxon>Bacteria</taxon>
        <taxon>Bacillati</taxon>
        <taxon>Actinomycetota</taxon>
        <taxon>Actinomycetes</taxon>
        <taxon>Mycobacteriales</taxon>
        <taxon>Nocardiaceae</taxon>
        <taxon>Nocardia</taxon>
    </lineage>
</organism>
<evidence type="ECO:0000313" key="5">
    <source>
        <dbReference type="EMBL" id="MBU3059956.1"/>
    </source>
</evidence>
<sequence length="278" mass="30485">MSDDPAAAGRRVVSRRREWRVTSANEWSVEDTELRARRAASFGAEAAAYDEHRPDYPLAGIRWALEPLGKPDPEVLDLGAGTGKLTAGALAVGARVTAVEPDDGMRAAFATRYPGLTALAGTAESIPLPDDSVDAVLVGQALHWFDQERAFPEIARVLRPGGVLAAFWNTHAVDVEWVAELDRVSRSGVSFQTRTDRGMPSHPLFEEFERSDFPHGQRRTVESLTATIGTHSHTLVVSPRERTELLGRITEYLRGIPETAAGEFDLPLRTLVIRAMPR</sequence>
<evidence type="ECO:0000313" key="6">
    <source>
        <dbReference type="Proteomes" id="UP000733379"/>
    </source>
</evidence>
<keyword evidence="6" id="KW-1185">Reference proteome</keyword>
<dbReference type="GO" id="GO:0032259">
    <property type="term" value="P:methylation"/>
    <property type="evidence" value="ECO:0007669"/>
    <property type="project" value="UniProtKB-KW"/>
</dbReference>
<protein>
    <submittedName>
        <fullName evidence="5">Class I SAM-dependent methyltransferase</fullName>
    </submittedName>
</protein>
<dbReference type="InterPro" id="IPR051052">
    <property type="entry name" value="Diverse_substrate_MTase"/>
</dbReference>
<dbReference type="Proteomes" id="UP000733379">
    <property type="component" value="Unassembled WGS sequence"/>
</dbReference>
<dbReference type="PANTHER" id="PTHR44942">
    <property type="entry name" value="METHYLTRANSF_11 DOMAIN-CONTAINING PROTEIN"/>
    <property type="match status" value="1"/>
</dbReference>
<evidence type="ECO:0000259" key="4">
    <source>
        <dbReference type="Pfam" id="PF08241"/>
    </source>
</evidence>
<dbReference type="InterPro" id="IPR020596">
    <property type="entry name" value="rRNA_Ade_Mease_Trfase_CS"/>
</dbReference>
<dbReference type="InterPro" id="IPR029063">
    <property type="entry name" value="SAM-dependent_MTases_sf"/>
</dbReference>
<comment type="similarity">
    <text evidence="1">Belongs to the methyltransferase superfamily.</text>
</comment>
<dbReference type="PROSITE" id="PS01131">
    <property type="entry name" value="RRNA_A_DIMETH"/>
    <property type="match status" value="1"/>
</dbReference>
<accession>A0ABS6AQY5</accession>
<evidence type="ECO:0000256" key="2">
    <source>
        <dbReference type="ARBA" id="ARBA00022603"/>
    </source>
</evidence>
<dbReference type="PANTHER" id="PTHR44942:SF4">
    <property type="entry name" value="METHYLTRANSFERASE TYPE 11 DOMAIN-CONTAINING PROTEIN"/>
    <property type="match status" value="1"/>
</dbReference>
<dbReference type="Gene3D" id="3.40.50.150">
    <property type="entry name" value="Vaccinia Virus protein VP39"/>
    <property type="match status" value="1"/>
</dbReference>
<reference evidence="5 6" key="1">
    <citation type="submission" date="2021-06" db="EMBL/GenBank/DDBJ databases">
        <title>Actinomycetes sequencing.</title>
        <authorList>
            <person name="Shan Q."/>
        </authorList>
    </citation>
    <scope>NUCLEOTIDE SEQUENCE [LARGE SCALE GENOMIC DNA]</scope>
    <source>
        <strain evidence="5 6">NEAU-G5</strain>
    </source>
</reference>
<dbReference type="Pfam" id="PF08241">
    <property type="entry name" value="Methyltransf_11"/>
    <property type="match status" value="1"/>
</dbReference>
<name>A0ABS6AQY5_9NOCA</name>
<comment type="caution">
    <text evidence="5">The sequence shown here is derived from an EMBL/GenBank/DDBJ whole genome shotgun (WGS) entry which is preliminary data.</text>
</comment>
<evidence type="ECO:0000256" key="3">
    <source>
        <dbReference type="ARBA" id="ARBA00022679"/>
    </source>
</evidence>
<proteinExistence type="inferred from homology"/>
<dbReference type="SUPFAM" id="SSF53335">
    <property type="entry name" value="S-adenosyl-L-methionine-dependent methyltransferases"/>
    <property type="match status" value="1"/>
</dbReference>
<dbReference type="EMBL" id="JAHKNI010000001">
    <property type="protein sequence ID" value="MBU3059956.1"/>
    <property type="molecule type" value="Genomic_DNA"/>
</dbReference>